<organism evidence="2">
    <name type="scientific">Oryza glumipatula</name>
    <dbReference type="NCBI Taxonomy" id="40148"/>
    <lineage>
        <taxon>Eukaryota</taxon>
        <taxon>Viridiplantae</taxon>
        <taxon>Streptophyta</taxon>
        <taxon>Embryophyta</taxon>
        <taxon>Tracheophyta</taxon>
        <taxon>Spermatophyta</taxon>
        <taxon>Magnoliopsida</taxon>
        <taxon>Liliopsida</taxon>
        <taxon>Poales</taxon>
        <taxon>Poaceae</taxon>
        <taxon>BOP clade</taxon>
        <taxon>Oryzoideae</taxon>
        <taxon>Oryzeae</taxon>
        <taxon>Oryzinae</taxon>
        <taxon>Oryza</taxon>
    </lineage>
</organism>
<feature type="region of interest" description="Disordered" evidence="1">
    <location>
        <begin position="1"/>
        <end position="29"/>
    </location>
</feature>
<dbReference type="InterPro" id="IPR013181">
    <property type="entry name" value="DUF1719"/>
</dbReference>
<accession>A0A0E0AFC0</accession>
<proteinExistence type="predicted"/>
<dbReference type="SMART" id="SM01157">
    <property type="entry name" value="DUF1719"/>
    <property type="match status" value="2"/>
</dbReference>
<feature type="region of interest" description="Disordered" evidence="1">
    <location>
        <begin position="428"/>
        <end position="451"/>
    </location>
</feature>
<dbReference type="Pfam" id="PF08224">
    <property type="entry name" value="DUF1719"/>
    <property type="match status" value="2"/>
</dbReference>
<evidence type="ECO:0000256" key="1">
    <source>
        <dbReference type="SAM" id="MobiDB-lite"/>
    </source>
</evidence>
<dbReference type="PANTHER" id="PTHR33377">
    <property type="entry name" value="OS10G0134700 PROTEIN-RELATED"/>
    <property type="match status" value="1"/>
</dbReference>
<name>A0A0E0AFC0_9ORYZ</name>
<reference evidence="2" key="2">
    <citation type="submission" date="2018-05" db="EMBL/GenBank/DDBJ databases">
        <title>OgluRS3 (Oryza glumaepatula Reference Sequence Version 3).</title>
        <authorList>
            <person name="Zhang J."/>
            <person name="Kudrna D."/>
            <person name="Lee S."/>
            <person name="Talag J."/>
            <person name="Welchert J."/>
            <person name="Wing R.A."/>
        </authorList>
    </citation>
    <scope>NUCLEOTIDE SEQUENCE [LARGE SCALE GENOMIC DNA]</scope>
</reference>
<protein>
    <submittedName>
        <fullName evidence="2">Uncharacterized protein</fullName>
    </submittedName>
</protein>
<keyword evidence="3" id="KW-1185">Reference proteome</keyword>
<dbReference type="PANTHER" id="PTHR33377:SF95">
    <property type="entry name" value="EXPRESSED PROTEIN"/>
    <property type="match status" value="1"/>
</dbReference>
<feature type="compositionally biased region" description="Basic and acidic residues" evidence="1">
    <location>
        <begin position="428"/>
        <end position="439"/>
    </location>
</feature>
<evidence type="ECO:0000313" key="3">
    <source>
        <dbReference type="Proteomes" id="UP000026961"/>
    </source>
</evidence>
<evidence type="ECO:0000313" key="2">
    <source>
        <dbReference type="EnsemblPlants" id="OGLUM07G01390.2"/>
    </source>
</evidence>
<dbReference type="EnsemblPlants" id="OGLUM07G01390.2">
    <property type="protein sequence ID" value="OGLUM07G01390.2"/>
    <property type="gene ID" value="OGLUM07G01390"/>
</dbReference>
<dbReference type="Proteomes" id="UP000026961">
    <property type="component" value="Chromosome 7"/>
</dbReference>
<reference evidence="2" key="1">
    <citation type="submission" date="2015-04" db="UniProtKB">
        <authorList>
            <consortium name="EnsemblPlants"/>
        </authorList>
    </citation>
    <scope>IDENTIFICATION</scope>
</reference>
<dbReference type="Gramene" id="OGLUM07G01390.2">
    <property type="protein sequence ID" value="OGLUM07G01390.2"/>
    <property type="gene ID" value="OGLUM07G01390"/>
</dbReference>
<sequence length="1313" mass="148087">MASPPPGDVAATGRSPTRPGVDRRRTRGGPCTALPSLTRCCHCRAPYIRAASRRCGEGGGRCFLAAAALARETNGNTKKLQEGEQVDWVREWGVFGEIQAVLREDLSSCYRMTSPPAIVNQLNPLFTTQIYALHKSQPQKGFINKNILMSEVVVSAVIGEAVSRVSTFFINKHKRKLNEEDGMERLEMAHIRMEAALEVSSRWPPVTDASLLRWRKKLKHASDECSQVMERCKRRAMEDDEMEQEVRQCAFPKRIAHATRSFLSSFTGQKKVDSLITTSTIQKFERLADGASEFLRFMEFGSIGRRINYMLVDPLTGHLLAGKALRYENSQGNQYYLAAWPMSFAERGLEAGVLLWYQNHERPEENFIFGILLRLAASTNVTGIVARCLELLPPNFKPVAEAAKQELTQVHHRALYCFPFVDSTDPEYSRRTHHSETHQARPNSACCQGHNHHGRYPEPVIKLVVRRYISAWQKPSSSSSSSSSSGHGDRRTPLLQLTAVIGPHAWLEELPPRARSVAVEAIDGREEQAVHTNVRLCEVEELLLPNAIDRLWRHEAADDDDSSSTHEVLWQSGHGVAYLCLKKMGREMAGCRRTHWPCHCGRLWHRRAQLWCGGGNGAVAGGGGAGGKTRKAHQPLAHRPKPACHEGQEHHVPHASPEELLSRNVTVAAVAIDGREDQAMNEHWAVLFEVEEFLLPGIDSLSIAKATTTMRWMNRQRTRFSGGPTMASPTYLCVEKIEYLEKYRRFKQLGEARVIDKNILMSEVVASAVVSEAVSRISTFFIDKHKWKLSEEDGMERLEIAHIRMKAALEISSRWPRVTDASLLRWRKKLKRASDECSQVMDRCKRRAMEDDEMEQEVRQCAFPKRIAHATKSFISSFTGQKKVDSLITTSTIQRFERFANGAGEFLRFMEFGSIGRINYMPVDPLTGHLRAGKALQYENSHGNQYYLAARPMRFAERGQEAGVLLRYQNHERPEENFILGIMLRLAASTNVTAIVASCLELLPPNFKSVAEAAKQELTQLHQRGFYCFPFVDSTDPEYWSIHHAETHRARPNSACCDCEEHEHHGRSRSSDMVEPSGAFPEPVIKLAVQRYVSTSQRQKQSSSSSSSGFSGNSGPPLLQLTAVFAPHASPEQLLSGAESVTVVAIDGREEQPVHTNVGLHELEELLLPNAVNHLCHEAADESSAHEVFWRSCHGVAYLCMENVVTEMAGCRPTHWPRSALVRQRRRRGGWWLVAAPRREGRKRGVEIIEDRRADHLERLEMAQIKLEVTLETSNKWRITGDPILRWQKKLWKSVITKYAGVGSTSRKKRLNN</sequence>